<accession>A0AAE1LMZ4</accession>
<dbReference type="GO" id="GO:0016874">
    <property type="term" value="F:ligase activity"/>
    <property type="evidence" value="ECO:0007669"/>
    <property type="project" value="UniProtKB-KW"/>
</dbReference>
<proteinExistence type="predicted"/>
<sequence>MHQSLVKAILFKNIFFSPFLIFILFTTHHFLSELFVRIWSIGFFCSASAPNCFQCFDFPSLHVSSFAMCVPLCSLLPFLSALLRPAYHPAAPLQLRSKYNVIVFLFLSDHYFPKDCLNKIFLSFLVYAVTAHTLLSLYLREITTNLLC</sequence>
<feature type="transmembrane region" description="Helical" evidence="1">
    <location>
        <begin position="9"/>
        <end position="28"/>
    </location>
</feature>
<evidence type="ECO:0000256" key="1">
    <source>
        <dbReference type="SAM" id="Phobius"/>
    </source>
</evidence>
<reference evidence="2" key="2">
    <citation type="journal article" date="2023" name="BMC Genomics">
        <title>Pest status, molecular evolution, and epigenetic factors derived from the genome assembly of Frankliniella fusca, a thysanopteran phytovirus vector.</title>
        <authorList>
            <person name="Catto M.A."/>
            <person name="Labadie P.E."/>
            <person name="Jacobson A.L."/>
            <person name="Kennedy G.G."/>
            <person name="Srinivasan R."/>
            <person name="Hunt B.G."/>
        </authorList>
    </citation>
    <scope>NUCLEOTIDE SEQUENCE</scope>
    <source>
        <strain evidence="2">PL_HMW_Pooled</strain>
    </source>
</reference>
<protein>
    <submittedName>
        <fullName evidence="2">DNA ligase</fullName>
    </submittedName>
</protein>
<name>A0AAE1LMZ4_9NEOP</name>
<keyword evidence="1" id="KW-0472">Membrane</keyword>
<keyword evidence="3" id="KW-1185">Reference proteome</keyword>
<dbReference type="EMBL" id="JAHWGI010001161">
    <property type="protein sequence ID" value="KAK3923977.1"/>
    <property type="molecule type" value="Genomic_DNA"/>
</dbReference>
<reference evidence="2" key="1">
    <citation type="submission" date="2021-07" db="EMBL/GenBank/DDBJ databases">
        <authorList>
            <person name="Catto M.A."/>
            <person name="Jacobson A."/>
            <person name="Kennedy G."/>
            <person name="Labadie P."/>
            <person name="Hunt B.G."/>
            <person name="Srinivasan R."/>
        </authorList>
    </citation>
    <scope>NUCLEOTIDE SEQUENCE</scope>
    <source>
        <strain evidence="2">PL_HMW_Pooled</strain>
        <tissue evidence="2">Head</tissue>
    </source>
</reference>
<keyword evidence="2" id="KW-0436">Ligase</keyword>
<dbReference type="AlphaFoldDB" id="A0AAE1LMZ4"/>
<gene>
    <name evidence="2" type="ORF">KUF71_002307</name>
</gene>
<keyword evidence="1" id="KW-1133">Transmembrane helix</keyword>
<organism evidence="2 3">
    <name type="scientific">Frankliniella fusca</name>
    <dbReference type="NCBI Taxonomy" id="407009"/>
    <lineage>
        <taxon>Eukaryota</taxon>
        <taxon>Metazoa</taxon>
        <taxon>Ecdysozoa</taxon>
        <taxon>Arthropoda</taxon>
        <taxon>Hexapoda</taxon>
        <taxon>Insecta</taxon>
        <taxon>Pterygota</taxon>
        <taxon>Neoptera</taxon>
        <taxon>Paraneoptera</taxon>
        <taxon>Thysanoptera</taxon>
        <taxon>Terebrantia</taxon>
        <taxon>Thripoidea</taxon>
        <taxon>Thripidae</taxon>
        <taxon>Frankliniella</taxon>
    </lineage>
</organism>
<evidence type="ECO:0000313" key="2">
    <source>
        <dbReference type="EMBL" id="KAK3923977.1"/>
    </source>
</evidence>
<feature type="transmembrane region" description="Helical" evidence="1">
    <location>
        <begin position="120"/>
        <end position="139"/>
    </location>
</feature>
<keyword evidence="1" id="KW-0812">Transmembrane</keyword>
<feature type="transmembrane region" description="Helical" evidence="1">
    <location>
        <begin position="34"/>
        <end position="53"/>
    </location>
</feature>
<feature type="transmembrane region" description="Helical" evidence="1">
    <location>
        <begin position="65"/>
        <end position="87"/>
    </location>
</feature>
<evidence type="ECO:0000313" key="3">
    <source>
        <dbReference type="Proteomes" id="UP001219518"/>
    </source>
</evidence>
<dbReference type="Proteomes" id="UP001219518">
    <property type="component" value="Unassembled WGS sequence"/>
</dbReference>
<comment type="caution">
    <text evidence="2">The sequence shown here is derived from an EMBL/GenBank/DDBJ whole genome shotgun (WGS) entry which is preliminary data.</text>
</comment>